<gene>
    <name evidence="6" type="ORF">MRX98_14270</name>
</gene>
<evidence type="ECO:0000256" key="2">
    <source>
        <dbReference type="ARBA" id="ARBA00022723"/>
    </source>
</evidence>
<dbReference type="AlphaFoldDB" id="A0AA41R628"/>
<evidence type="ECO:0000313" key="6">
    <source>
        <dbReference type="EMBL" id="MCJ8501745.1"/>
    </source>
</evidence>
<dbReference type="PANTHER" id="PTHR43687">
    <property type="entry name" value="ADENYLYLSULFATE REDUCTASE, BETA SUBUNIT"/>
    <property type="match status" value="1"/>
</dbReference>
<sequence length="368" mass="40733">MSKVFIRQAGYDPPLLRQRIDEMLDSMGPNWIAPGTRVLIKPNLLLPAAPDKGIVTHPHVVRAVAAHVLDKGARVQISDSSGTGSFRKVVTETRYKEVLEGLDVTLTPFEASVDADIGEPYGRIPIARDAMEADLVINLAKLKTHAQMYLTLGVKNIFGCIVGLRKPEWHMRAGVDRRRFARLLVQIHQAVRPAFTIVDGILALEGQGPGRSGQPRQLGLLVGGANTHAVDKTICTLLGLAPEALLTYAEARAMDLFDGQVHVNGDLKIIPDFRFPALHSLSLGTETLSRFMRRYVIQKPVADNHLCKLCGECWKICPATAISHNTRGVIFDYDRCIRCYCCIEVCPHAAIHAREPLLGRVRRHLIRD</sequence>
<dbReference type="InterPro" id="IPR050572">
    <property type="entry name" value="Fe-S_Ferredoxin"/>
</dbReference>
<dbReference type="InterPro" id="IPR017896">
    <property type="entry name" value="4Fe4S_Fe-S-bd"/>
</dbReference>
<dbReference type="Pfam" id="PF04015">
    <property type="entry name" value="DUF362"/>
    <property type="match status" value="1"/>
</dbReference>
<proteinExistence type="predicted"/>
<feature type="domain" description="4Fe-4S ferredoxin-type" evidence="5">
    <location>
        <begin position="327"/>
        <end position="356"/>
    </location>
</feature>
<dbReference type="RefSeq" id="WP_246910813.1">
    <property type="nucleotide sequence ID" value="NZ_JALJRB010000017.1"/>
</dbReference>
<organism evidence="6 7">
    <name type="scientific">Desulfatitalea alkaliphila</name>
    <dbReference type="NCBI Taxonomy" id="2929485"/>
    <lineage>
        <taxon>Bacteria</taxon>
        <taxon>Pseudomonadati</taxon>
        <taxon>Thermodesulfobacteriota</taxon>
        <taxon>Desulfobacteria</taxon>
        <taxon>Desulfobacterales</taxon>
        <taxon>Desulfosarcinaceae</taxon>
        <taxon>Desulfatitalea</taxon>
    </lineage>
</organism>
<keyword evidence="1" id="KW-0004">4Fe-4S</keyword>
<dbReference type="InterPro" id="IPR007160">
    <property type="entry name" value="DUF362"/>
</dbReference>
<protein>
    <submittedName>
        <fullName evidence="6">DUF362 domain-containing protein</fullName>
    </submittedName>
</protein>
<dbReference type="EMBL" id="JALJRB010000017">
    <property type="protein sequence ID" value="MCJ8501745.1"/>
    <property type="molecule type" value="Genomic_DNA"/>
</dbReference>
<evidence type="ECO:0000256" key="4">
    <source>
        <dbReference type="ARBA" id="ARBA00023014"/>
    </source>
</evidence>
<name>A0AA41R628_9BACT</name>
<dbReference type="InterPro" id="IPR017900">
    <property type="entry name" value="4Fe4S_Fe_S_CS"/>
</dbReference>
<dbReference type="GO" id="GO:0046872">
    <property type="term" value="F:metal ion binding"/>
    <property type="evidence" value="ECO:0007669"/>
    <property type="project" value="UniProtKB-KW"/>
</dbReference>
<evidence type="ECO:0000313" key="7">
    <source>
        <dbReference type="Proteomes" id="UP001165427"/>
    </source>
</evidence>
<dbReference type="SUPFAM" id="SSF54862">
    <property type="entry name" value="4Fe-4S ferredoxins"/>
    <property type="match status" value="1"/>
</dbReference>
<dbReference type="Pfam" id="PF13237">
    <property type="entry name" value="Fer4_10"/>
    <property type="match status" value="1"/>
</dbReference>
<dbReference type="PROSITE" id="PS51379">
    <property type="entry name" value="4FE4S_FER_2"/>
    <property type="match status" value="2"/>
</dbReference>
<feature type="domain" description="4Fe-4S ferredoxin-type" evidence="5">
    <location>
        <begin position="298"/>
        <end position="323"/>
    </location>
</feature>
<evidence type="ECO:0000256" key="1">
    <source>
        <dbReference type="ARBA" id="ARBA00022485"/>
    </source>
</evidence>
<comment type="caution">
    <text evidence="6">The sequence shown here is derived from an EMBL/GenBank/DDBJ whole genome shotgun (WGS) entry which is preliminary data.</text>
</comment>
<accession>A0AA41R628</accession>
<dbReference type="PANTHER" id="PTHR43687:SF1">
    <property type="entry name" value="FERREDOXIN III"/>
    <property type="match status" value="1"/>
</dbReference>
<keyword evidence="2" id="KW-0479">Metal-binding</keyword>
<dbReference type="Proteomes" id="UP001165427">
    <property type="component" value="Unassembled WGS sequence"/>
</dbReference>
<dbReference type="Gene3D" id="3.30.70.20">
    <property type="match status" value="1"/>
</dbReference>
<evidence type="ECO:0000256" key="3">
    <source>
        <dbReference type="ARBA" id="ARBA00023004"/>
    </source>
</evidence>
<dbReference type="PROSITE" id="PS00198">
    <property type="entry name" value="4FE4S_FER_1"/>
    <property type="match status" value="1"/>
</dbReference>
<reference evidence="6" key="1">
    <citation type="submission" date="2022-04" db="EMBL/GenBank/DDBJ databases">
        <title>Desulfatitalea alkaliphila sp. nov., a novel anaerobic sulfate-reducing bacterium isolated from terrestrial mud volcano, Taman Peninsula, Russia.</title>
        <authorList>
            <person name="Khomyakova M.A."/>
            <person name="Merkel A.Y."/>
            <person name="Slobodkin A.I."/>
        </authorList>
    </citation>
    <scope>NUCLEOTIDE SEQUENCE</scope>
    <source>
        <strain evidence="6">M08but</strain>
    </source>
</reference>
<dbReference type="GO" id="GO:0051539">
    <property type="term" value="F:4 iron, 4 sulfur cluster binding"/>
    <property type="evidence" value="ECO:0007669"/>
    <property type="project" value="UniProtKB-KW"/>
</dbReference>
<evidence type="ECO:0000259" key="5">
    <source>
        <dbReference type="PROSITE" id="PS51379"/>
    </source>
</evidence>
<keyword evidence="3" id="KW-0408">Iron</keyword>
<keyword evidence="7" id="KW-1185">Reference proteome</keyword>
<keyword evidence="4" id="KW-0411">Iron-sulfur</keyword>